<dbReference type="AlphaFoldDB" id="A0A1Z5SYG1"/>
<evidence type="ECO:0000313" key="6">
    <source>
        <dbReference type="Proteomes" id="UP000194280"/>
    </source>
</evidence>
<dbReference type="VEuPathDB" id="FungiDB:BTJ68_10565"/>
<keyword evidence="2" id="KW-0378">Hydrolase</keyword>
<keyword evidence="6" id="KW-1185">Reference proteome</keyword>
<comment type="caution">
    <text evidence="5">The sequence shown here is derived from an EMBL/GenBank/DDBJ whole genome shotgun (WGS) entry which is preliminary data.</text>
</comment>
<dbReference type="PANTHER" id="PTHR43918">
    <property type="entry name" value="ACETYLCHOLINESTERASE"/>
    <property type="match status" value="1"/>
</dbReference>
<feature type="domain" description="Carboxylesterase type B" evidence="4">
    <location>
        <begin position="1"/>
        <end position="147"/>
    </location>
</feature>
<dbReference type="InterPro" id="IPR002018">
    <property type="entry name" value="CarbesteraseB"/>
</dbReference>
<evidence type="ECO:0000256" key="2">
    <source>
        <dbReference type="ARBA" id="ARBA00022801"/>
    </source>
</evidence>
<evidence type="ECO:0000256" key="1">
    <source>
        <dbReference type="ARBA" id="ARBA00005964"/>
    </source>
</evidence>
<dbReference type="Proteomes" id="UP000194280">
    <property type="component" value="Unassembled WGS sequence"/>
</dbReference>
<dbReference type="Gene3D" id="3.40.50.1820">
    <property type="entry name" value="alpha/beta hydrolase"/>
    <property type="match status" value="1"/>
</dbReference>
<protein>
    <recommendedName>
        <fullName evidence="4">Carboxylesterase type B domain-containing protein</fullName>
    </recommendedName>
</protein>
<evidence type="ECO:0000259" key="4">
    <source>
        <dbReference type="Pfam" id="PF00135"/>
    </source>
</evidence>
<dbReference type="EMBL" id="MUNK01000189">
    <property type="protein sequence ID" value="OTA26317.1"/>
    <property type="molecule type" value="Genomic_DNA"/>
</dbReference>
<dbReference type="GO" id="GO:0052689">
    <property type="term" value="F:carboxylic ester hydrolase activity"/>
    <property type="evidence" value="ECO:0007669"/>
    <property type="project" value="TreeGrafter"/>
</dbReference>
<comment type="similarity">
    <text evidence="1">Belongs to the type-B carboxylesterase/lipase family.</text>
</comment>
<dbReference type="InParanoid" id="A0A1Z5SYG1"/>
<dbReference type="Pfam" id="PF00135">
    <property type="entry name" value="COesterase"/>
    <property type="match status" value="1"/>
</dbReference>
<dbReference type="PANTHER" id="PTHR43918:SF4">
    <property type="entry name" value="CARBOXYLIC ESTER HYDROLASE"/>
    <property type="match status" value="1"/>
</dbReference>
<dbReference type="InterPro" id="IPR050654">
    <property type="entry name" value="AChE-related_enzymes"/>
</dbReference>
<dbReference type="SUPFAM" id="SSF53474">
    <property type="entry name" value="alpha/beta-Hydrolases"/>
    <property type="match status" value="1"/>
</dbReference>
<evidence type="ECO:0000313" key="5">
    <source>
        <dbReference type="EMBL" id="OTA26317.1"/>
    </source>
</evidence>
<dbReference type="OrthoDB" id="408631at2759"/>
<organism evidence="5 6">
    <name type="scientific">Hortaea werneckii EXF-2000</name>
    <dbReference type="NCBI Taxonomy" id="1157616"/>
    <lineage>
        <taxon>Eukaryota</taxon>
        <taxon>Fungi</taxon>
        <taxon>Dikarya</taxon>
        <taxon>Ascomycota</taxon>
        <taxon>Pezizomycotina</taxon>
        <taxon>Dothideomycetes</taxon>
        <taxon>Dothideomycetidae</taxon>
        <taxon>Mycosphaerellales</taxon>
        <taxon>Teratosphaeriaceae</taxon>
        <taxon>Hortaea</taxon>
    </lineage>
</organism>
<sequence>SAGGASVDIYSYAWPPRTHRHRASQQTPARVGIAGRGSGSDSSNFTYLAGLVGCGNLSASAELNCMRNVPAGELENTLSAYLVSDAEPSISFSPVVDDVLVFSDNAERAASGQVAQAPMIIGNNNNEGAASCLFLKKDREMRRSRRRVSGSAVEFLRN</sequence>
<proteinExistence type="inferred from homology"/>
<accession>A0A1Z5SYG1</accession>
<evidence type="ECO:0000256" key="3">
    <source>
        <dbReference type="SAM" id="MobiDB-lite"/>
    </source>
</evidence>
<feature type="region of interest" description="Disordered" evidence="3">
    <location>
        <begin position="18"/>
        <end position="39"/>
    </location>
</feature>
<feature type="non-terminal residue" evidence="5">
    <location>
        <position position="1"/>
    </location>
</feature>
<reference evidence="5 6" key="1">
    <citation type="submission" date="2017-01" db="EMBL/GenBank/DDBJ databases">
        <title>The recent genome duplication of the halophilic yeast Hortaea werneckii: insights from long-read sequencing.</title>
        <authorList>
            <person name="Sinha S."/>
            <person name="Flibotte S."/>
            <person name="Neira M."/>
            <person name="Lenassi M."/>
            <person name="Gostincar C."/>
            <person name="Stajich J.E."/>
            <person name="Nislow C.E."/>
        </authorList>
    </citation>
    <scope>NUCLEOTIDE SEQUENCE [LARGE SCALE GENOMIC DNA]</scope>
    <source>
        <strain evidence="5 6">EXF-2000</strain>
    </source>
</reference>
<name>A0A1Z5SYG1_HORWE</name>
<dbReference type="STRING" id="1157616.A0A1Z5SYG1"/>
<gene>
    <name evidence="5" type="ORF">BTJ68_10565</name>
</gene>
<dbReference type="InterPro" id="IPR029058">
    <property type="entry name" value="AB_hydrolase_fold"/>
</dbReference>